<gene>
    <name evidence="1" type="ORF">TNCT_871</name>
</gene>
<protein>
    <submittedName>
        <fullName evidence="1">Uncharacterized protein</fullName>
    </submittedName>
</protein>
<evidence type="ECO:0000313" key="1">
    <source>
        <dbReference type="EMBL" id="GFQ91898.1"/>
    </source>
</evidence>
<keyword evidence="2" id="KW-1185">Reference proteome</keyword>
<accession>A0A8X6FZ15</accession>
<comment type="caution">
    <text evidence="1">The sequence shown here is derived from an EMBL/GenBank/DDBJ whole genome shotgun (WGS) entry which is preliminary data.</text>
</comment>
<reference evidence="1" key="1">
    <citation type="submission" date="2020-07" db="EMBL/GenBank/DDBJ databases">
        <title>Multicomponent nature underlies the extraordinary mechanical properties of spider dragline silk.</title>
        <authorList>
            <person name="Kono N."/>
            <person name="Nakamura H."/>
            <person name="Mori M."/>
            <person name="Yoshida Y."/>
            <person name="Ohtoshi R."/>
            <person name="Malay A.D."/>
            <person name="Moran D.A.P."/>
            <person name="Tomita M."/>
            <person name="Numata K."/>
            <person name="Arakawa K."/>
        </authorList>
    </citation>
    <scope>NUCLEOTIDE SEQUENCE</scope>
</reference>
<organism evidence="1 2">
    <name type="scientific">Trichonephila clavata</name>
    <name type="common">Joro spider</name>
    <name type="synonym">Nephila clavata</name>
    <dbReference type="NCBI Taxonomy" id="2740835"/>
    <lineage>
        <taxon>Eukaryota</taxon>
        <taxon>Metazoa</taxon>
        <taxon>Ecdysozoa</taxon>
        <taxon>Arthropoda</taxon>
        <taxon>Chelicerata</taxon>
        <taxon>Arachnida</taxon>
        <taxon>Araneae</taxon>
        <taxon>Araneomorphae</taxon>
        <taxon>Entelegynae</taxon>
        <taxon>Araneoidea</taxon>
        <taxon>Nephilidae</taxon>
        <taxon>Trichonephila</taxon>
    </lineage>
</organism>
<name>A0A8X6FZ15_TRICU</name>
<sequence length="90" mass="10495">MKKTIFDNSVLGLGERDRFESWASHPSFQALIAEQKIPLQRREISLLAGNRNSSKLAWWMQELNGGKENTQRCLLEMEQNCLSFQIRQIE</sequence>
<evidence type="ECO:0000313" key="2">
    <source>
        <dbReference type="Proteomes" id="UP000887116"/>
    </source>
</evidence>
<dbReference type="EMBL" id="BMAO01004038">
    <property type="protein sequence ID" value="GFQ91898.1"/>
    <property type="molecule type" value="Genomic_DNA"/>
</dbReference>
<dbReference type="AlphaFoldDB" id="A0A8X6FZ15"/>
<proteinExistence type="predicted"/>
<dbReference type="Proteomes" id="UP000887116">
    <property type="component" value="Unassembled WGS sequence"/>
</dbReference>